<dbReference type="Pfam" id="PF02348">
    <property type="entry name" value="CTP_transf_3"/>
    <property type="match status" value="1"/>
</dbReference>
<evidence type="ECO:0000313" key="1">
    <source>
        <dbReference type="EMBL" id="BAH07231.1"/>
    </source>
</evidence>
<dbReference type="Gene3D" id="3.90.550.10">
    <property type="entry name" value="Spore Coat Polysaccharide Biosynthesis Protein SpsA, Chain A"/>
    <property type="match status" value="1"/>
</dbReference>
<dbReference type="Proteomes" id="UP000007969">
    <property type="component" value="Chromosome"/>
</dbReference>
<sequence>MYMDRSFLAIIPARSGSKGIINKNIKEINSKPLMAYTIDACIKSKIFDDIIVSTDSKKYAQIAESYGASVPFLRPDELSTDTASNHDVILHVLNEIKKTGGSYDYTVLLQPTSPLRNENHILESIDKLLSYNGNSIVSICEVDHPSNINIVLDSNMRLDFLFDDSKRVRRQDMKKEYRINGAIYICKTDYFLKYKSFYREKSYPYIMDKMSSIDIDDIYQFEFVRFIINNDFMMNSFID</sequence>
<dbReference type="HOGENOM" id="CLU_042930_1_1_9"/>
<dbReference type="PANTHER" id="PTHR21485:SF6">
    <property type="entry name" value="N-ACYLNEURAMINATE CYTIDYLYLTRANSFERASE-RELATED"/>
    <property type="match status" value="1"/>
</dbReference>
<accession>B9E406</accession>
<dbReference type="PANTHER" id="PTHR21485">
    <property type="entry name" value="HAD SUPERFAMILY MEMBERS CMAS AND KDSC"/>
    <property type="match status" value="1"/>
</dbReference>
<evidence type="ECO:0000313" key="2">
    <source>
        <dbReference type="Proteomes" id="UP000007969"/>
    </source>
</evidence>
<protein>
    <recommendedName>
        <fullName evidence="3">N-acylneuraminate cytidylyltransferase</fullName>
    </recommendedName>
</protein>
<dbReference type="KEGG" id="ckr:CKR_2180"/>
<dbReference type="AlphaFoldDB" id="B9E406"/>
<name>B9E406_CLOK1</name>
<organism evidence="1 2">
    <name type="scientific">Clostridium kluyveri (strain NBRC 12016)</name>
    <dbReference type="NCBI Taxonomy" id="583346"/>
    <lineage>
        <taxon>Bacteria</taxon>
        <taxon>Bacillati</taxon>
        <taxon>Bacillota</taxon>
        <taxon>Clostridia</taxon>
        <taxon>Eubacteriales</taxon>
        <taxon>Clostridiaceae</taxon>
        <taxon>Clostridium</taxon>
    </lineage>
</organism>
<reference evidence="2" key="1">
    <citation type="submission" date="2005-09" db="EMBL/GenBank/DDBJ databases">
        <title>Complete genome sequence of Clostridium kluyveri and comparative genomics of Clostridia species.</title>
        <authorList>
            <person name="Inui M."/>
            <person name="Nonaka H."/>
            <person name="Shinoda Y."/>
            <person name="Ikenaga Y."/>
            <person name="Abe M."/>
            <person name="Naito K."/>
            <person name="Vertes A.A."/>
            <person name="Yukawa H."/>
        </authorList>
    </citation>
    <scope>NUCLEOTIDE SEQUENCE [LARGE SCALE GENOMIC DNA]</scope>
    <source>
        <strain evidence="2">NBRC 12016</strain>
    </source>
</reference>
<proteinExistence type="predicted"/>
<dbReference type="EMBL" id="AP009049">
    <property type="protein sequence ID" value="BAH07231.1"/>
    <property type="molecule type" value="Genomic_DNA"/>
</dbReference>
<dbReference type="InterPro" id="IPR050793">
    <property type="entry name" value="CMP-NeuNAc_synthase"/>
</dbReference>
<dbReference type="GO" id="GO:0008781">
    <property type="term" value="F:N-acylneuraminate cytidylyltransferase activity"/>
    <property type="evidence" value="ECO:0007669"/>
    <property type="project" value="TreeGrafter"/>
</dbReference>
<evidence type="ECO:0008006" key="3">
    <source>
        <dbReference type="Google" id="ProtNLM"/>
    </source>
</evidence>
<dbReference type="CDD" id="cd02513">
    <property type="entry name" value="CMP-NeuAc_Synthase"/>
    <property type="match status" value="1"/>
</dbReference>
<dbReference type="InterPro" id="IPR003329">
    <property type="entry name" value="Cytidylyl_trans"/>
</dbReference>
<dbReference type="SUPFAM" id="SSF53448">
    <property type="entry name" value="Nucleotide-diphospho-sugar transferases"/>
    <property type="match status" value="1"/>
</dbReference>
<dbReference type="InterPro" id="IPR029044">
    <property type="entry name" value="Nucleotide-diphossugar_trans"/>
</dbReference>
<gene>
    <name evidence="1" type="ordered locus">CKR_2180</name>
</gene>